<evidence type="ECO:0000259" key="2">
    <source>
        <dbReference type="PROSITE" id="PS50003"/>
    </source>
</evidence>
<feature type="compositionally biased region" description="Pro residues" evidence="1">
    <location>
        <begin position="359"/>
        <end position="375"/>
    </location>
</feature>
<feature type="region of interest" description="Disordered" evidence="1">
    <location>
        <begin position="401"/>
        <end position="471"/>
    </location>
</feature>
<name>A0A4E0RYK4_FASHE</name>
<feature type="compositionally biased region" description="Polar residues" evidence="1">
    <location>
        <begin position="408"/>
        <end position="424"/>
    </location>
</feature>
<evidence type="ECO:0000313" key="4">
    <source>
        <dbReference type="Proteomes" id="UP000230066"/>
    </source>
</evidence>
<evidence type="ECO:0000313" key="3">
    <source>
        <dbReference type="EMBL" id="THD23932.1"/>
    </source>
</evidence>
<proteinExistence type="predicted"/>
<dbReference type="Proteomes" id="UP000230066">
    <property type="component" value="Unassembled WGS sequence"/>
</dbReference>
<protein>
    <recommendedName>
        <fullName evidence="2">PH domain-containing protein</fullName>
    </recommendedName>
</protein>
<sequence length="677" mass="73567">MIDSPGVSSSGITQVLMEGLLTKSPPNQDNGSHSGNFLRDLHCMGFTPPFMRKRWRQRHCVLYKVRGGKKTEVYFDYYKDVTHTKLKGRVDLRNCECIVDNVEIGKWSNVFSIQTMHKDRSRVYYFAAETQELMAKWVNSLVVVTRFRRDPVNDIGFSTVKSMQSVSTRVAPFARTPLGVPPPLAPLPTPTTPVNNTWLHGAGDASLEAQLMDNYPLHGDDSYNDPGAPEVYYSPTGGRDEQDEYNPLPGCSHSYVNLKNLNSGTDSVGVTQESVSLRTSCPNLTGDAPLLPARTRILAKTKTLAAPPRPLRPNKSSDPVARDFTALSSTLGSRQDSNNSVYFNMWEAGDGDDYLMAPPLAPRPNPNPSPTPVPAGPTALATRPQGATCNSRIYRRSQLVTSEHHSLVPTSQKMPVRSESSLAPSVSRKEIKSALIDKPLPPPRAPSTVISSVPSSIQPGHSIDSNPVGERTSSIEACNDLELPKRAPGLGDIVDSSMESDSDVSLSPVPDETKEDFDPVATLKPAAEQSIAHSTVPSTNGTIGRIQVSTADSTVKTGIRSCVDGSQKELRKLGQQQGQLNYMEPSNLDLNPITTSMTSTTRAPNTFGSCVTNSTFTPVFPCDNGLSGALGKLRVGPSVPGRVEEDDRIEYREIDPISTNALAIVTKHYLDDDNNPL</sequence>
<accession>A0A4E0RYK4</accession>
<organism evidence="3 4">
    <name type="scientific">Fasciola hepatica</name>
    <name type="common">Liver fluke</name>
    <dbReference type="NCBI Taxonomy" id="6192"/>
    <lineage>
        <taxon>Eukaryota</taxon>
        <taxon>Metazoa</taxon>
        <taxon>Spiralia</taxon>
        <taxon>Lophotrochozoa</taxon>
        <taxon>Platyhelminthes</taxon>
        <taxon>Trematoda</taxon>
        <taxon>Digenea</taxon>
        <taxon>Plagiorchiida</taxon>
        <taxon>Echinostomata</taxon>
        <taxon>Echinostomatoidea</taxon>
        <taxon>Fasciolidae</taxon>
        <taxon>Fasciola</taxon>
    </lineage>
</organism>
<dbReference type="PROSITE" id="PS50003">
    <property type="entry name" value="PH_DOMAIN"/>
    <property type="match status" value="1"/>
</dbReference>
<dbReference type="InterPro" id="IPR001849">
    <property type="entry name" value="PH_domain"/>
</dbReference>
<dbReference type="SMART" id="SM00233">
    <property type="entry name" value="PH"/>
    <property type="match status" value="1"/>
</dbReference>
<reference evidence="3" key="1">
    <citation type="submission" date="2019-03" db="EMBL/GenBank/DDBJ databases">
        <title>Improved annotation for the trematode Fasciola hepatica.</title>
        <authorList>
            <person name="Choi Y.-J."/>
            <person name="Martin J."/>
            <person name="Mitreva M."/>
        </authorList>
    </citation>
    <scope>NUCLEOTIDE SEQUENCE [LARGE SCALE GENOMIC DNA]</scope>
</reference>
<comment type="caution">
    <text evidence="3">The sequence shown here is derived from an EMBL/GenBank/DDBJ whole genome shotgun (WGS) entry which is preliminary data.</text>
</comment>
<feature type="compositionally biased region" description="Low complexity" evidence="1">
    <location>
        <begin position="446"/>
        <end position="457"/>
    </location>
</feature>
<dbReference type="EMBL" id="JXXN02001864">
    <property type="protein sequence ID" value="THD23932.1"/>
    <property type="molecule type" value="Genomic_DNA"/>
</dbReference>
<dbReference type="Gene3D" id="2.30.29.30">
    <property type="entry name" value="Pleckstrin-homology domain (PH domain)/Phosphotyrosine-binding domain (PTB)"/>
    <property type="match status" value="1"/>
</dbReference>
<dbReference type="GO" id="GO:0005737">
    <property type="term" value="C:cytoplasm"/>
    <property type="evidence" value="ECO:0007669"/>
    <property type="project" value="TreeGrafter"/>
</dbReference>
<feature type="region of interest" description="Disordered" evidence="1">
    <location>
        <begin position="359"/>
        <end position="387"/>
    </location>
</feature>
<evidence type="ECO:0000256" key="1">
    <source>
        <dbReference type="SAM" id="MobiDB-lite"/>
    </source>
</evidence>
<keyword evidence="4" id="KW-1185">Reference proteome</keyword>
<dbReference type="PANTHER" id="PTHR45960">
    <property type="entry name" value="GRB2-ASSOCIATED-BINDING PROTEIN"/>
    <property type="match status" value="1"/>
</dbReference>
<gene>
    <name evidence="3" type="ORF">D915_005329</name>
</gene>
<dbReference type="SUPFAM" id="SSF50729">
    <property type="entry name" value="PH domain-like"/>
    <property type="match status" value="1"/>
</dbReference>
<dbReference type="PANTHER" id="PTHR45960:SF2">
    <property type="entry name" value="PROTEIN DAUGHTER OF SEVENLESS"/>
    <property type="match status" value="1"/>
</dbReference>
<feature type="domain" description="PH" evidence="2">
    <location>
        <begin position="14"/>
        <end position="146"/>
    </location>
</feature>
<dbReference type="InterPro" id="IPR011993">
    <property type="entry name" value="PH-like_dom_sf"/>
</dbReference>
<dbReference type="InterPro" id="IPR046355">
    <property type="entry name" value="Gab1-4-like"/>
</dbReference>
<dbReference type="AlphaFoldDB" id="A0A4E0RYK4"/>
<dbReference type="GO" id="GO:0007165">
    <property type="term" value="P:signal transduction"/>
    <property type="evidence" value="ECO:0007669"/>
    <property type="project" value="TreeGrafter"/>
</dbReference>
<dbReference type="GO" id="GO:0035591">
    <property type="term" value="F:signaling adaptor activity"/>
    <property type="evidence" value="ECO:0007669"/>
    <property type="project" value="TreeGrafter"/>
</dbReference>
<dbReference type="Pfam" id="PF00169">
    <property type="entry name" value="PH"/>
    <property type="match status" value="1"/>
</dbReference>